<evidence type="ECO:0000313" key="4">
    <source>
        <dbReference type="EMBL" id="OOE38532.1"/>
    </source>
</evidence>
<dbReference type="AlphaFoldDB" id="A0AB36JUD7"/>
<dbReference type="Pfam" id="PF03364">
    <property type="entry name" value="Polyketide_cyc"/>
    <property type="match status" value="1"/>
</dbReference>
<evidence type="ECO:0000259" key="3">
    <source>
        <dbReference type="Pfam" id="PF03364"/>
    </source>
</evidence>
<dbReference type="RefSeq" id="WP_069362794.1">
    <property type="nucleotide sequence ID" value="NZ_CP040021.1"/>
</dbReference>
<protein>
    <submittedName>
        <fullName evidence="4">Ubiquinone-binding protein</fullName>
    </submittedName>
</protein>
<evidence type="ECO:0000313" key="5">
    <source>
        <dbReference type="EMBL" id="OOE42364.1"/>
    </source>
</evidence>
<dbReference type="InterPro" id="IPR023393">
    <property type="entry name" value="START-like_dom_sf"/>
</dbReference>
<proteinExistence type="inferred from homology"/>
<name>A0AB36JUD7_9GAMM</name>
<organism evidence="4 7">
    <name type="scientific">Salinivibrio kushneri</name>
    <dbReference type="NCBI Taxonomy" id="1908198"/>
    <lineage>
        <taxon>Bacteria</taxon>
        <taxon>Pseudomonadati</taxon>
        <taxon>Pseudomonadota</taxon>
        <taxon>Gammaproteobacteria</taxon>
        <taxon>Vibrionales</taxon>
        <taxon>Vibrionaceae</taxon>
        <taxon>Salinivibrio</taxon>
    </lineage>
</organism>
<dbReference type="Proteomes" id="UP000189021">
    <property type="component" value="Unassembled WGS sequence"/>
</dbReference>
<dbReference type="PANTHER" id="PTHR12901">
    <property type="entry name" value="SPERM PROTEIN HOMOLOG"/>
    <property type="match status" value="1"/>
</dbReference>
<dbReference type="EMBL" id="MUEK01000017">
    <property type="protein sequence ID" value="OOE38532.1"/>
    <property type="molecule type" value="Genomic_DNA"/>
</dbReference>
<evidence type="ECO:0000256" key="2">
    <source>
        <dbReference type="ARBA" id="ARBA00022649"/>
    </source>
</evidence>
<feature type="domain" description="Coenzyme Q-binding protein COQ10 START" evidence="3">
    <location>
        <begin position="10"/>
        <end position="135"/>
    </location>
</feature>
<keyword evidence="4" id="KW-0830">Ubiquinone</keyword>
<dbReference type="GO" id="GO:0045333">
    <property type="term" value="P:cellular respiration"/>
    <property type="evidence" value="ECO:0007669"/>
    <property type="project" value="InterPro"/>
</dbReference>
<keyword evidence="7" id="KW-1185">Reference proteome</keyword>
<evidence type="ECO:0000313" key="7">
    <source>
        <dbReference type="Proteomes" id="UP000189021"/>
    </source>
</evidence>
<gene>
    <name evidence="4" type="ORF">BZG00_14005</name>
    <name evidence="5" type="ORF">BZG09_13905</name>
</gene>
<dbReference type="InterPro" id="IPR044996">
    <property type="entry name" value="COQ10-like"/>
</dbReference>
<dbReference type="Proteomes" id="UP000188726">
    <property type="component" value="Unassembled WGS sequence"/>
</dbReference>
<keyword evidence="2" id="KW-1277">Toxin-antitoxin system</keyword>
<evidence type="ECO:0000313" key="6">
    <source>
        <dbReference type="Proteomes" id="UP000188726"/>
    </source>
</evidence>
<dbReference type="GeneID" id="89610014"/>
<dbReference type="PANTHER" id="PTHR12901:SF10">
    <property type="entry name" value="COENZYME Q-BINDING PROTEIN COQ10, MITOCHONDRIAL"/>
    <property type="match status" value="1"/>
</dbReference>
<sequence length="143" mass="16005">MPQIIRSALVPYSAEQMFALVNDVESYPAFLPGCVSTRLIEHTDTTMVASLDVAKAGIKKTFTTKNYLVDSSRIDMTLVDGPFKRLSGGWKFTPLSSDACKIELDLEFEFTNRLVEAAFGRIFSELTSSMVKAFTERAKEIYE</sequence>
<accession>A0AB36JUD7</accession>
<comment type="similarity">
    <text evidence="1">Belongs to the ribosome association toxin RatA family.</text>
</comment>
<dbReference type="CDD" id="cd07813">
    <property type="entry name" value="COQ10p_like"/>
    <property type="match status" value="1"/>
</dbReference>
<dbReference type="SUPFAM" id="SSF55961">
    <property type="entry name" value="Bet v1-like"/>
    <property type="match status" value="1"/>
</dbReference>
<reference evidence="6 7" key="1">
    <citation type="journal article" date="2017" name="Genome Announc.">
        <title>Draft Genome Sequences of Salinivibrio proteolyticus, Salinivibrio sharmensis, Salinivibrio siamensis, Salinivibrio costicola subsp. alcaliphilus, Salinivibrio costicola subsp. vallismortis, and 29 New Isolates Belonging to the Genus Salinivibrio.</title>
        <authorList>
            <person name="Lopez-Hermoso C."/>
            <person name="de la Haba R.R."/>
            <person name="Sanchez-Porro C."/>
            <person name="Bayliss S.C."/>
            <person name="Feil E.J."/>
            <person name="Ventosa A."/>
        </authorList>
    </citation>
    <scope>NUCLEOTIDE SEQUENCE [LARGE SCALE GENOMIC DNA]</scope>
    <source>
        <strain evidence="4 7">AL184</strain>
        <strain evidence="5 6">IC202</strain>
    </source>
</reference>
<dbReference type="EMBL" id="MUEO01000043">
    <property type="protein sequence ID" value="OOE42364.1"/>
    <property type="molecule type" value="Genomic_DNA"/>
</dbReference>
<dbReference type="GO" id="GO:0048039">
    <property type="term" value="F:ubiquinone binding"/>
    <property type="evidence" value="ECO:0007669"/>
    <property type="project" value="InterPro"/>
</dbReference>
<comment type="caution">
    <text evidence="4">The sequence shown here is derived from an EMBL/GenBank/DDBJ whole genome shotgun (WGS) entry which is preliminary data.</text>
</comment>
<dbReference type="InterPro" id="IPR005031">
    <property type="entry name" value="COQ10_START"/>
</dbReference>
<dbReference type="Gene3D" id="3.30.530.20">
    <property type="match status" value="1"/>
</dbReference>
<evidence type="ECO:0000256" key="1">
    <source>
        <dbReference type="ARBA" id="ARBA00008918"/>
    </source>
</evidence>